<evidence type="ECO:0000256" key="7">
    <source>
        <dbReference type="SAM" id="SignalP"/>
    </source>
</evidence>
<evidence type="ECO:0000259" key="8">
    <source>
        <dbReference type="Pfam" id="PF05433"/>
    </source>
</evidence>
<evidence type="ECO:0000256" key="6">
    <source>
        <dbReference type="SAM" id="MobiDB-lite"/>
    </source>
</evidence>
<evidence type="ECO:0000256" key="5">
    <source>
        <dbReference type="ARBA" id="ARBA00023288"/>
    </source>
</evidence>
<keyword evidence="7" id="KW-0732">Signal</keyword>
<feature type="region of interest" description="Disordered" evidence="6">
    <location>
        <begin position="199"/>
        <end position="221"/>
    </location>
</feature>
<accession>A0A562KQI8</accession>
<dbReference type="InterPro" id="IPR008816">
    <property type="entry name" value="Gly_zipper_2TM_dom"/>
</dbReference>
<evidence type="ECO:0000256" key="4">
    <source>
        <dbReference type="ARBA" id="ARBA00023136"/>
    </source>
</evidence>
<dbReference type="Pfam" id="PF05433">
    <property type="entry name" value="Rick_17kDa_Anti"/>
    <property type="match status" value="1"/>
</dbReference>
<evidence type="ECO:0000256" key="1">
    <source>
        <dbReference type="ARBA" id="ARBA00004459"/>
    </source>
</evidence>
<dbReference type="PANTHER" id="PTHR35603:SF2">
    <property type="entry name" value="OUTER MEMBRANE LIPOPROTEIN"/>
    <property type="match status" value="1"/>
</dbReference>
<comment type="similarity">
    <text evidence="2">Belongs to the rickettsiale 17 kDa surface antigen family.</text>
</comment>
<feature type="signal peptide" evidence="7">
    <location>
        <begin position="1"/>
        <end position="23"/>
    </location>
</feature>
<evidence type="ECO:0000313" key="10">
    <source>
        <dbReference type="Proteomes" id="UP000316624"/>
    </source>
</evidence>
<evidence type="ECO:0000256" key="2">
    <source>
        <dbReference type="ARBA" id="ARBA00008681"/>
    </source>
</evidence>
<evidence type="ECO:0000313" key="9">
    <source>
        <dbReference type="EMBL" id="TWH97652.1"/>
    </source>
</evidence>
<dbReference type="Proteomes" id="UP000316624">
    <property type="component" value="Unassembled WGS sequence"/>
</dbReference>
<organism evidence="9 10">
    <name type="scientific">Sphingobium wenxiniae (strain DSM 21828 / CGMCC 1.7748 / JZ-1)</name>
    <dbReference type="NCBI Taxonomy" id="595605"/>
    <lineage>
        <taxon>Bacteria</taxon>
        <taxon>Pseudomonadati</taxon>
        <taxon>Pseudomonadota</taxon>
        <taxon>Alphaproteobacteria</taxon>
        <taxon>Sphingomonadales</taxon>
        <taxon>Sphingomonadaceae</taxon>
        <taxon>Sphingobium</taxon>
    </lineage>
</organism>
<dbReference type="Gene3D" id="3.10.450.160">
    <property type="entry name" value="inner membrane protein cigr"/>
    <property type="match status" value="1"/>
</dbReference>
<reference evidence="9 10" key="1">
    <citation type="journal article" date="2015" name="Stand. Genomic Sci.">
        <title>Genomic Encyclopedia of Bacterial and Archaeal Type Strains, Phase III: the genomes of soil and plant-associated and newly described type strains.</title>
        <authorList>
            <person name="Whitman W.B."/>
            <person name="Woyke T."/>
            <person name="Klenk H.P."/>
            <person name="Zhou Y."/>
            <person name="Lilburn T.G."/>
            <person name="Beck B.J."/>
            <person name="De Vos P."/>
            <person name="Vandamme P."/>
            <person name="Eisen J.A."/>
            <person name="Garrity G."/>
            <person name="Hugenholtz P."/>
            <person name="Kyrpides N.C."/>
        </authorList>
    </citation>
    <scope>NUCLEOTIDE SEQUENCE [LARGE SCALE GENOMIC DNA]</scope>
    <source>
        <strain evidence="9 10">CGMCC 1.7748</strain>
    </source>
</reference>
<name>A0A562KQI8_SPHWJ</name>
<keyword evidence="5" id="KW-0449">Lipoprotein</keyword>
<dbReference type="RefSeq" id="WP_145071699.1">
    <property type="nucleotide sequence ID" value="NZ_JACIIY010000001.1"/>
</dbReference>
<evidence type="ECO:0000256" key="3">
    <source>
        <dbReference type="ARBA" id="ARBA00015281"/>
    </source>
</evidence>
<comment type="subcellular location">
    <subcellularLocation>
        <location evidence="1">Cell outer membrane</location>
        <topology evidence="1">Lipid-anchor</topology>
    </subcellularLocation>
</comment>
<dbReference type="EMBL" id="VLKK01000001">
    <property type="protein sequence ID" value="TWH97652.1"/>
    <property type="molecule type" value="Genomic_DNA"/>
</dbReference>
<dbReference type="AlphaFoldDB" id="A0A562KQI8"/>
<dbReference type="PANTHER" id="PTHR35603">
    <property type="match status" value="1"/>
</dbReference>
<protein>
    <recommendedName>
        <fullName evidence="3">17 kDa surface antigen</fullName>
    </recommendedName>
</protein>
<feature type="domain" description="Glycine zipper 2TM" evidence="8">
    <location>
        <begin position="156"/>
        <end position="196"/>
    </location>
</feature>
<dbReference type="GO" id="GO:0009279">
    <property type="term" value="C:cell outer membrane"/>
    <property type="evidence" value="ECO:0007669"/>
    <property type="project" value="UniProtKB-SubCell"/>
</dbReference>
<proteinExistence type="inferred from homology"/>
<dbReference type="Pfam" id="PF11776">
    <property type="entry name" value="RcnB"/>
    <property type="match status" value="1"/>
</dbReference>
<dbReference type="InterPro" id="IPR051407">
    <property type="entry name" value="Bact_OM_lipoprot/Surf_antigen"/>
</dbReference>
<keyword evidence="4" id="KW-0472">Membrane</keyword>
<dbReference type="InterPro" id="IPR024572">
    <property type="entry name" value="RcnB"/>
</dbReference>
<comment type="caution">
    <text evidence="9">The sequence shown here is derived from an EMBL/GenBank/DDBJ whole genome shotgun (WGS) entry which is preliminary data.</text>
</comment>
<feature type="chain" id="PRO_5022230383" description="17 kDa surface antigen" evidence="7">
    <location>
        <begin position="24"/>
        <end position="342"/>
    </location>
</feature>
<gene>
    <name evidence="9" type="ORF">IQ35_00249</name>
</gene>
<keyword evidence="10" id="KW-1185">Reference proteome</keyword>
<sequence>MRTRSILILGAVMLGGTSLPAMASGNGATPASAALPVMGKGYSGPRGGWTNGGHRWGPRHNGRWYAGWRAPGGWGAYRRPVYGYVLPRYWINPAYYIVNYGAYGLPAPAYGYGWSRYYDDAVMTDRYGRVYDRRSDIDWDRHEGGYADERRDNGVGGAVAGAVVGGVAGNLIGGKGNRTAGTLIGAGVGAAAGYAVDKAEDRGRDAPPPPRAGADYDSGAPDDAVTYDNAYQGRWVGTWRDKDGKAYSGEYEGRFEGTAEGAPGVDYAPPPYHGPAHWSDGGVTTYGGGYISGGYYYPAPTVTTVVVHPATTTTTTTSYVTEKVRYRKTAARSKIVRSCRCK</sequence>